<dbReference type="OrthoDB" id="9984533at2759"/>
<sequence>MGSWDCFCALCGARLSSCVQFKSRPTQTAEQDNNDDGQDSGASGNDPFSTETHAYDPDVLAEKDVEWLSTCRLLGKLVEDDFNKAFITRRGYYGDHGSFGIFGDRAERQSEELDPNDPGFYSHACYQETIHETVGYPFHEKCWEIISKLVLGYKSINEIDKAAMYSAMEDFTLSDRSLQLSYGLMHGQSQYWNCYPGEEATVCDPGLNILTSGDIMSALPTGPPKYLTLSEKIVQDPFSQLPFDVIHIILAKLLGPSRLKLLTASHHVYQQSCSDSFWKWMMRTDIVPWCPELHSLLNDPEFVSPRVDLKRAYLYMKYATNARANRPGPFMGLANRRRIIAACKPLAELYQDILEQDSD</sequence>
<organism evidence="2 3">
    <name type="scientific">Periconia digitata</name>
    <dbReference type="NCBI Taxonomy" id="1303443"/>
    <lineage>
        <taxon>Eukaryota</taxon>
        <taxon>Fungi</taxon>
        <taxon>Dikarya</taxon>
        <taxon>Ascomycota</taxon>
        <taxon>Pezizomycotina</taxon>
        <taxon>Dothideomycetes</taxon>
        <taxon>Pleosporomycetidae</taxon>
        <taxon>Pleosporales</taxon>
        <taxon>Massarineae</taxon>
        <taxon>Periconiaceae</taxon>
        <taxon>Periconia</taxon>
    </lineage>
</organism>
<name>A0A9W4UI56_9PLEO</name>
<dbReference type="EMBL" id="CAOQHR010000005">
    <property type="protein sequence ID" value="CAI6334738.1"/>
    <property type="molecule type" value="Genomic_DNA"/>
</dbReference>
<feature type="region of interest" description="Disordered" evidence="1">
    <location>
        <begin position="24"/>
        <end position="53"/>
    </location>
</feature>
<accession>A0A9W4UI56</accession>
<dbReference type="Proteomes" id="UP001152607">
    <property type="component" value="Unassembled WGS sequence"/>
</dbReference>
<protein>
    <recommendedName>
        <fullName evidence="4">F-box domain-containing protein</fullName>
    </recommendedName>
</protein>
<evidence type="ECO:0000313" key="3">
    <source>
        <dbReference type="Proteomes" id="UP001152607"/>
    </source>
</evidence>
<proteinExistence type="predicted"/>
<gene>
    <name evidence="2" type="ORF">PDIGIT_LOCUS7805</name>
</gene>
<reference evidence="2" key="1">
    <citation type="submission" date="2023-01" db="EMBL/GenBank/DDBJ databases">
        <authorList>
            <person name="Van Ghelder C."/>
            <person name="Rancurel C."/>
        </authorList>
    </citation>
    <scope>NUCLEOTIDE SEQUENCE</scope>
    <source>
        <strain evidence="2">CNCM I-4278</strain>
    </source>
</reference>
<comment type="caution">
    <text evidence="2">The sequence shown here is derived from an EMBL/GenBank/DDBJ whole genome shotgun (WGS) entry which is preliminary data.</text>
</comment>
<keyword evidence="3" id="KW-1185">Reference proteome</keyword>
<evidence type="ECO:0008006" key="4">
    <source>
        <dbReference type="Google" id="ProtNLM"/>
    </source>
</evidence>
<evidence type="ECO:0000256" key="1">
    <source>
        <dbReference type="SAM" id="MobiDB-lite"/>
    </source>
</evidence>
<evidence type="ECO:0000313" key="2">
    <source>
        <dbReference type="EMBL" id="CAI6334738.1"/>
    </source>
</evidence>
<dbReference type="AlphaFoldDB" id="A0A9W4UI56"/>
<dbReference type="SUPFAM" id="SSF81383">
    <property type="entry name" value="F-box domain"/>
    <property type="match status" value="1"/>
</dbReference>
<dbReference type="InterPro" id="IPR036047">
    <property type="entry name" value="F-box-like_dom_sf"/>
</dbReference>
<feature type="compositionally biased region" description="Polar residues" evidence="1">
    <location>
        <begin position="40"/>
        <end position="52"/>
    </location>
</feature>